<dbReference type="PANTHER" id="PTHR33867:SF1">
    <property type="entry name" value="RIBOSOME MATURATION FACTOR RIMP"/>
    <property type="match status" value="1"/>
</dbReference>
<dbReference type="PANTHER" id="PTHR33867">
    <property type="entry name" value="RIBOSOME MATURATION FACTOR RIMP"/>
    <property type="match status" value="1"/>
</dbReference>
<feature type="domain" description="Ribosome maturation factor RimP C-terminal" evidence="5">
    <location>
        <begin position="86"/>
        <end position="151"/>
    </location>
</feature>
<name>A0A0A3AQB1_9PAST</name>
<dbReference type="SUPFAM" id="SSF75420">
    <property type="entry name" value="YhbC-like, N-terminal domain"/>
    <property type="match status" value="1"/>
</dbReference>
<keyword evidence="1 3" id="KW-0963">Cytoplasm</keyword>
<organism evidence="6 7">
    <name type="scientific">Chelonobacter oris</name>
    <dbReference type="NCBI Taxonomy" id="505317"/>
    <lineage>
        <taxon>Bacteria</taxon>
        <taxon>Pseudomonadati</taxon>
        <taxon>Pseudomonadota</taxon>
        <taxon>Gammaproteobacteria</taxon>
        <taxon>Pasteurellales</taxon>
        <taxon>Pasteurellaceae</taxon>
        <taxon>Chelonobacter</taxon>
    </lineage>
</organism>
<dbReference type="Gene3D" id="3.30.300.70">
    <property type="entry name" value="RimP-like superfamily, N-terminal"/>
    <property type="match status" value="1"/>
</dbReference>
<comment type="function">
    <text evidence="3">Required for maturation of 30S ribosomal subunits.</text>
</comment>
<dbReference type="Pfam" id="PF02576">
    <property type="entry name" value="RimP_N"/>
    <property type="match status" value="1"/>
</dbReference>
<reference evidence="6 7" key="1">
    <citation type="submission" date="2014-11" db="EMBL/GenBank/DDBJ databases">
        <title>Draft genome sequence of Chelonobacter oris 1662T, associated with respiratory disease in Hermann's Tortoises.</title>
        <authorList>
            <person name="Kudirkiene E."/>
            <person name="Hansen M.J."/>
            <person name="Bojesen A.M."/>
        </authorList>
    </citation>
    <scope>NUCLEOTIDE SEQUENCE [LARGE SCALE GENOMIC DNA]</scope>
    <source>
        <strain evidence="6 7">1662</strain>
    </source>
</reference>
<comment type="subcellular location">
    <subcellularLocation>
        <location evidence="3">Cytoplasm</location>
    </subcellularLocation>
</comment>
<gene>
    <name evidence="3" type="primary">rimP</name>
    <name evidence="6" type="ORF">OA57_09410</name>
</gene>
<dbReference type="STRING" id="505317.OA57_09410"/>
<dbReference type="FunFam" id="3.30.300.70:FF:000001">
    <property type="entry name" value="Ribosome maturation factor RimP"/>
    <property type="match status" value="1"/>
</dbReference>
<dbReference type="InterPro" id="IPR003728">
    <property type="entry name" value="Ribosome_maturation_RimP"/>
</dbReference>
<dbReference type="CDD" id="cd01734">
    <property type="entry name" value="YlxS_C"/>
    <property type="match status" value="1"/>
</dbReference>
<comment type="similarity">
    <text evidence="3">Belongs to the RimP family.</text>
</comment>
<evidence type="ECO:0000256" key="1">
    <source>
        <dbReference type="ARBA" id="ARBA00022490"/>
    </source>
</evidence>
<dbReference type="InterPro" id="IPR028998">
    <property type="entry name" value="RimP_C"/>
</dbReference>
<sequence length="153" mass="17221">MATLEQKIQELIQDSVDALDCELVGIECQRSGRYLTVRVYIDKQGGVSVDDCADVSREVSAIMDVEDLIADKYNLEVSSPGLDRPLFTLAHYQRFIGQDVAIHLRVPVSDRRKWSGKLESVEGDVITLLVDDNPYAFAFGNIQKGNIIYKFEH</sequence>
<dbReference type="AlphaFoldDB" id="A0A0A3AQB1"/>
<feature type="domain" description="Ribosome maturation factor RimP N-terminal" evidence="4">
    <location>
        <begin position="11"/>
        <end position="83"/>
    </location>
</feature>
<protein>
    <recommendedName>
        <fullName evidence="3">Ribosome maturation factor RimP</fullName>
    </recommendedName>
</protein>
<dbReference type="GO" id="GO:0005829">
    <property type="term" value="C:cytosol"/>
    <property type="evidence" value="ECO:0007669"/>
    <property type="project" value="TreeGrafter"/>
</dbReference>
<dbReference type="EMBL" id="JSUM01000014">
    <property type="protein sequence ID" value="KGQ69967.1"/>
    <property type="molecule type" value="Genomic_DNA"/>
</dbReference>
<evidence type="ECO:0000313" key="7">
    <source>
        <dbReference type="Proteomes" id="UP000030380"/>
    </source>
</evidence>
<dbReference type="Proteomes" id="UP000030380">
    <property type="component" value="Unassembled WGS sequence"/>
</dbReference>
<dbReference type="SUPFAM" id="SSF74942">
    <property type="entry name" value="YhbC-like, C-terminal domain"/>
    <property type="match status" value="1"/>
</dbReference>
<evidence type="ECO:0000313" key="6">
    <source>
        <dbReference type="EMBL" id="KGQ69967.1"/>
    </source>
</evidence>
<keyword evidence="2 3" id="KW-0690">Ribosome biogenesis</keyword>
<dbReference type="InterPro" id="IPR036847">
    <property type="entry name" value="RimP_C_sf"/>
</dbReference>
<evidence type="ECO:0000259" key="4">
    <source>
        <dbReference type="Pfam" id="PF02576"/>
    </source>
</evidence>
<evidence type="ECO:0000256" key="3">
    <source>
        <dbReference type="HAMAP-Rule" id="MF_01077"/>
    </source>
</evidence>
<dbReference type="Gene3D" id="2.30.30.180">
    <property type="entry name" value="Ribosome maturation factor RimP, C-terminal domain"/>
    <property type="match status" value="1"/>
</dbReference>
<dbReference type="HAMAP" id="MF_01077">
    <property type="entry name" value="RimP"/>
    <property type="match status" value="1"/>
</dbReference>
<dbReference type="GO" id="GO:0000028">
    <property type="term" value="P:ribosomal small subunit assembly"/>
    <property type="evidence" value="ECO:0007669"/>
    <property type="project" value="TreeGrafter"/>
</dbReference>
<dbReference type="RefSeq" id="WP_034617166.1">
    <property type="nucleotide sequence ID" value="NZ_JSUM01000014.1"/>
</dbReference>
<dbReference type="NCBIfam" id="NF000927">
    <property type="entry name" value="PRK00092.1-1"/>
    <property type="match status" value="1"/>
</dbReference>
<proteinExistence type="inferred from homology"/>
<dbReference type="GO" id="GO:0006412">
    <property type="term" value="P:translation"/>
    <property type="evidence" value="ECO:0007669"/>
    <property type="project" value="TreeGrafter"/>
</dbReference>
<accession>A0A0A3AQB1</accession>
<evidence type="ECO:0000256" key="2">
    <source>
        <dbReference type="ARBA" id="ARBA00022517"/>
    </source>
</evidence>
<dbReference type="Pfam" id="PF17384">
    <property type="entry name" value="DUF150_C"/>
    <property type="match status" value="1"/>
</dbReference>
<comment type="caution">
    <text evidence="6">The sequence shown here is derived from an EMBL/GenBank/DDBJ whole genome shotgun (WGS) entry which is preliminary data.</text>
</comment>
<dbReference type="OrthoDB" id="9805006at2"/>
<evidence type="ECO:0000259" key="5">
    <source>
        <dbReference type="Pfam" id="PF17384"/>
    </source>
</evidence>
<dbReference type="InterPro" id="IPR028989">
    <property type="entry name" value="RimP_N"/>
</dbReference>
<dbReference type="InterPro" id="IPR035956">
    <property type="entry name" value="RimP_N_sf"/>
</dbReference>
<keyword evidence="7" id="KW-1185">Reference proteome</keyword>